<gene>
    <name evidence="3" type="ORF">HNP82_001267</name>
</gene>
<feature type="domain" description="HTH cro/C1-type" evidence="2">
    <location>
        <begin position="7"/>
        <end position="61"/>
    </location>
</feature>
<dbReference type="GO" id="GO:0005829">
    <property type="term" value="C:cytosol"/>
    <property type="evidence" value="ECO:0007669"/>
    <property type="project" value="TreeGrafter"/>
</dbReference>
<dbReference type="Proteomes" id="UP000543642">
    <property type="component" value="Unassembled WGS sequence"/>
</dbReference>
<sequence length="107" mass="12153">MNVVECIEMLRNEKNMSWYKLAQKSGISQSTLSNLINRGNSPSIDTLGKICNGLGISLSEFFAIMEGLSISRLDECNDLIRMYMLLGIKEKEYLHQTIRLLIIHSQS</sequence>
<name>A0A7W8HAK1_9FIRM</name>
<dbReference type="PANTHER" id="PTHR46797">
    <property type="entry name" value="HTH-TYPE TRANSCRIPTIONAL REGULATOR"/>
    <property type="match status" value="1"/>
</dbReference>
<keyword evidence="1" id="KW-0238">DNA-binding</keyword>
<dbReference type="InterPro" id="IPR010982">
    <property type="entry name" value="Lambda_DNA-bd_dom_sf"/>
</dbReference>
<evidence type="ECO:0000259" key="2">
    <source>
        <dbReference type="PROSITE" id="PS50943"/>
    </source>
</evidence>
<comment type="caution">
    <text evidence="3">The sequence shown here is derived from an EMBL/GenBank/DDBJ whole genome shotgun (WGS) entry which is preliminary data.</text>
</comment>
<dbReference type="GO" id="GO:0003700">
    <property type="term" value="F:DNA-binding transcription factor activity"/>
    <property type="evidence" value="ECO:0007669"/>
    <property type="project" value="TreeGrafter"/>
</dbReference>
<accession>A0A7W8HAK1</accession>
<dbReference type="Pfam" id="PF01381">
    <property type="entry name" value="HTH_3"/>
    <property type="match status" value="1"/>
</dbReference>
<reference evidence="3 4" key="1">
    <citation type="submission" date="2020-08" db="EMBL/GenBank/DDBJ databases">
        <title>Genomic Encyclopedia of Type Strains, Phase IV (KMG-IV): sequencing the most valuable type-strain genomes for metagenomic binning, comparative biology and taxonomic classification.</title>
        <authorList>
            <person name="Goeker M."/>
        </authorList>
    </citation>
    <scope>NUCLEOTIDE SEQUENCE [LARGE SCALE GENOMIC DNA]</scope>
    <source>
        <strain evidence="3 4">DSM 106146</strain>
    </source>
</reference>
<evidence type="ECO:0000256" key="1">
    <source>
        <dbReference type="ARBA" id="ARBA00023125"/>
    </source>
</evidence>
<keyword evidence="4" id="KW-1185">Reference proteome</keyword>
<dbReference type="SMART" id="SM00530">
    <property type="entry name" value="HTH_XRE"/>
    <property type="match status" value="1"/>
</dbReference>
<evidence type="ECO:0000313" key="4">
    <source>
        <dbReference type="Proteomes" id="UP000543642"/>
    </source>
</evidence>
<dbReference type="GO" id="GO:0003677">
    <property type="term" value="F:DNA binding"/>
    <property type="evidence" value="ECO:0007669"/>
    <property type="project" value="UniProtKB-KW"/>
</dbReference>
<organism evidence="3 4">
    <name type="scientific">Catenibacillus scindens</name>
    <dbReference type="NCBI Taxonomy" id="673271"/>
    <lineage>
        <taxon>Bacteria</taxon>
        <taxon>Bacillati</taxon>
        <taxon>Bacillota</taxon>
        <taxon>Clostridia</taxon>
        <taxon>Lachnospirales</taxon>
        <taxon>Lachnospiraceae</taxon>
        <taxon>Catenibacillus</taxon>
    </lineage>
</organism>
<dbReference type="CDD" id="cd00093">
    <property type="entry name" value="HTH_XRE"/>
    <property type="match status" value="1"/>
</dbReference>
<dbReference type="PANTHER" id="PTHR46797:SF1">
    <property type="entry name" value="METHYLPHOSPHONATE SYNTHASE"/>
    <property type="match status" value="1"/>
</dbReference>
<dbReference type="AlphaFoldDB" id="A0A7W8HAK1"/>
<dbReference type="InterPro" id="IPR001387">
    <property type="entry name" value="Cro/C1-type_HTH"/>
</dbReference>
<evidence type="ECO:0000313" key="3">
    <source>
        <dbReference type="EMBL" id="MBB5264162.1"/>
    </source>
</evidence>
<protein>
    <submittedName>
        <fullName evidence="3">Transcriptional regulator with XRE-family HTH domain</fullName>
    </submittedName>
</protein>
<dbReference type="RefSeq" id="WP_183772589.1">
    <property type="nucleotide sequence ID" value="NZ_JACHFW010000003.1"/>
</dbReference>
<dbReference type="InterPro" id="IPR050807">
    <property type="entry name" value="TransReg_Diox_bact_type"/>
</dbReference>
<proteinExistence type="predicted"/>
<dbReference type="EMBL" id="JACHFW010000003">
    <property type="protein sequence ID" value="MBB5264162.1"/>
    <property type="molecule type" value="Genomic_DNA"/>
</dbReference>
<dbReference type="SUPFAM" id="SSF47413">
    <property type="entry name" value="lambda repressor-like DNA-binding domains"/>
    <property type="match status" value="1"/>
</dbReference>
<dbReference type="Gene3D" id="1.10.260.40">
    <property type="entry name" value="lambda repressor-like DNA-binding domains"/>
    <property type="match status" value="1"/>
</dbReference>
<dbReference type="PROSITE" id="PS50943">
    <property type="entry name" value="HTH_CROC1"/>
    <property type="match status" value="1"/>
</dbReference>